<comment type="similarity">
    <text evidence="2">Belongs to the major facilitator superfamily. Sugar transporter (TC 2.A.1.1) family.</text>
</comment>
<evidence type="ECO:0000256" key="6">
    <source>
        <dbReference type="ARBA" id="ARBA00023136"/>
    </source>
</evidence>
<feature type="transmembrane region" description="Helical" evidence="8">
    <location>
        <begin position="397"/>
        <end position="421"/>
    </location>
</feature>
<accession>A0A0B4GVH4</accession>
<dbReference type="InterPro" id="IPR005829">
    <property type="entry name" value="Sugar_transporter_CS"/>
</dbReference>
<evidence type="ECO:0000256" key="3">
    <source>
        <dbReference type="ARBA" id="ARBA00022448"/>
    </source>
</evidence>
<feature type="compositionally biased region" description="Basic and acidic residues" evidence="7">
    <location>
        <begin position="497"/>
        <end position="516"/>
    </location>
</feature>
<comment type="subcellular location">
    <subcellularLocation>
        <location evidence="1">Membrane</location>
        <topology evidence="1">Multi-pass membrane protein</topology>
    </subcellularLocation>
</comment>
<feature type="transmembrane region" description="Helical" evidence="8">
    <location>
        <begin position="147"/>
        <end position="171"/>
    </location>
</feature>
<keyword evidence="11" id="KW-1185">Reference proteome</keyword>
<dbReference type="Gene3D" id="1.20.1250.20">
    <property type="entry name" value="MFS general substrate transporter like domains"/>
    <property type="match status" value="1"/>
</dbReference>
<dbReference type="PRINTS" id="PR00171">
    <property type="entry name" value="SUGRTRNSPORT"/>
</dbReference>
<sequence>MAHPNAKANGYNFTVSFFATLGSFTYGFNSAIIGSVIGLPSFYSYFEFTSDSAYGSSLIGAANGGYTGAGVVGALTVFCLLDKIGRKRAIQISAFLCLISAALQAGSVHIGMFLAFRVVNGLAVAWINCAVPTYISEISPASQRGRVLGSHGFVICVSYGMSGWCGFGTYYESNPTIQWRLLLALQCVSPLLLCLGSPWLPESPRWLMDQGRHQEGLAILQRLHETEHDTQHLVARHEFHQIRNQLELDRVNKVRNLWQIMKIKSYRTRLLYGFWIQAACMSTGVLVLELQNLGLTGSLPLLLLAIYNSWAAFLNYLNTLYLDRFGRKKCMCGCMFSLIMVTALVANCGGASNTNPAGAGAAVAFTFLFVSFYGSGLDVSSYVYCTEIFPTNIRAQGVGFSIAGLFLMTTIYASVAGPAFYYIGWKYYIVFISMTAFMLPLIIFKFPETKGLTLEEIGQLFGDEVAVEASQLPNKNEGALEKTIDGKDAKSVQPPRSDVKTNGLDHTHVEDAQDKV</sequence>
<evidence type="ECO:0000313" key="11">
    <source>
        <dbReference type="Proteomes" id="UP000031192"/>
    </source>
</evidence>
<feature type="region of interest" description="Disordered" evidence="7">
    <location>
        <begin position="473"/>
        <end position="516"/>
    </location>
</feature>
<comment type="caution">
    <text evidence="10">The sequence shown here is derived from an EMBL/GenBank/DDBJ whole genome shotgun (WGS) entry which is preliminary data.</text>
</comment>
<evidence type="ECO:0000256" key="7">
    <source>
        <dbReference type="SAM" id="MobiDB-lite"/>
    </source>
</evidence>
<feature type="transmembrane region" description="Helical" evidence="8">
    <location>
        <begin position="93"/>
        <end position="112"/>
    </location>
</feature>
<feature type="transmembrane region" description="Helical" evidence="8">
    <location>
        <begin position="358"/>
        <end position="385"/>
    </location>
</feature>
<dbReference type="SUPFAM" id="SSF103473">
    <property type="entry name" value="MFS general substrate transporter"/>
    <property type="match status" value="1"/>
</dbReference>
<dbReference type="InterPro" id="IPR050360">
    <property type="entry name" value="MFS_Sugar_Transporters"/>
</dbReference>
<evidence type="ECO:0000256" key="1">
    <source>
        <dbReference type="ARBA" id="ARBA00004141"/>
    </source>
</evidence>
<evidence type="ECO:0000256" key="5">
    <source>
        <dbReference type="ARBA" id="ARBA00022989"/>
    </source>
</evidence>
<dbReference type="PROSITE" id="PS00216">
    <property type="entry name" value="SUGAR_TRANSPORT_1"/>
    <property type="match status" value="1"/>
</dbReference>
<organism evidence="10 11">
    <name type="scientific">Metarhizium guizhouense (strain ARSEF 977)</name>
    <dbReference type="NCBI Taxonomy" id="1276136"/>
    <lineage>
        <taxon>Eukaryota</taxon>
        <taxon>Fungi</taxon>
        <taxon>Dikarya</taxon>
        <taxon>Ascomycota</taxon>
        <taxon>Pezizomycotina</taxon>
        <taxon>Sordariomycetes</taxon>
        <taxon>Hypocreomycetidae</taxon>
        <taxon>Hypocreales</taxon>
        <taxon>Clavicipitaceae</taxon>
        <taxon>Metarhizium</taxon>
    </lineage>
</organism>
<dbReference type="PANTHER" id="PTHR48022">
    <property type="entry name" value="PLASTIDIC GLUCOSE TRANSPORTER 4"/>
    <property type="match status" value="1"/>
</dbReference>
<dbReference type="InterPro" id="IPR036259">
    <property type="entry name" value="MFS_trans_sf"/>
</dbReference>
<evidence type="ECO:0000256" key="2">
    <source>
        <dbReference type="ARBA" id="ARBA00010992"/>
    </source>
</evidence>
<dbReference type="HOGENOM" id="CLU_001265_30_13_1"/>
<dbReference type="Proteomes" id="UP000031192">
    <property type="component" value="Unassembled WGS sequence"/>
</dbReference>
<feature type="compositionally biased region" description="Basic and acidic residues" evidence="7">
    <location>
        <begin position="478"/>
        <end position="490"/>
    </location>
</feature>
<proteinExistence type="inferred from homology"/>
<feature type="transmembrane region" description="Helical" evidence="8">
    <location>
        <begin position="330"/>
        <end position="352"/>
    </location>
</feature>
<evidence type="ECO:0000256" key="4">
    <source>
        <dbReference type="ARBA" id="ARBA00022692"/>
    </source>
</evidence>
<keyword evidence="4 8" id="KW-0812">Transmembrane</keyword>
<feature type="transmembrane region" description="Helical" evidence="8">
    <location>
        <begin position="270"/>
        <end position="288"/>
    </location>
</feature>
<dbReference type="GO" id="GO:0016020">
    <property type="term" value="C:membrane"/>
    <property type="evidence" value="ECO:0007669"/>
    <property type="project" value="UniProtKB-SubCell"/>
</dbReference>
<protein>
    <submittedName>
        <fullName evidence="10">General substrate transporter</fullName>
    </submittedName>
</protein>
<dbReference type="EMBL" id="AZNH01000142">
    <property type="protein sequence ID" value="KID81491.1"/>
    <property type="molecule type" value="Genomic_DNA"/>
</dbReference>
<dbReference type="PANTHER" id="PTHR48022:SF38">
    <property type="entry name" value="MAJOR FACILITATOR SUPERFAMILY (MFS) PROFILE DOMAIN-CONTAINING PROTEIN-RELATED"/>
    <property type="match status" value="1"/>
</dbReference>
<reference evidence="10 11" key="1">
    <citation type="journal article" date="2014" name="Proc. Natl. Acad. Sci. U.S.A.">
        <title>Trajectory and genomic determinants of fungal-pathogen speciation and host adaptation.</title>
        <authorList>
            <person name="Hu X."/>
            <person name="Xiao G."/>
            <person name="Zheng P."/>
            <person name="Shang Y."/>
            <person name="Su Y."/>
            <person name="Zhang X."/>
            <person name="Liu X."/>
            <person name="Zhan S."/>
            <person name="St Leger R.J."/>
            <person name="Wang C."/>
        </authorList>
    </citation>
    <scope>NUCLEOTIDE SEQUENCE [LARGE SCALE GENOMIC DNA]</scope>
    <source>
        <strain evidence="10 11">ARSEF 977</strain>
    </source>
</reference>
<dbReference type="PROSITE" id="PS50850">
    <property type="entry name" value="MFS"/>
    <property type="match status" value="1"/>
</dbReference>
<gene>
    <name evidence="10" type="ORF">MGU_11162</name>
</gene>
<keyword evidence="5 8" id="KW-1133">Transmembrane helix</keyword>
<keyword evidence="3" id="KW-0813">Transport</keyword>
<evidence type="ECO:0000259" key="9">
    <source>
        <dbReference type="PROSITE" id="PS50850"/>
    </source>
</evidence>
<dbReference type="AlphaFoldDB" id="A0A0B4GVH4"/>
<dbReference type="InterPro" id="IPR020846">
    <property type="entry name" value="MFS_dom"/>
</dbReference>
<keyword evidence="6 8" id="KW-0472">Membrane</keyword>
<dbReference type="InterPro" id="IPR005828">
    <property type="entry name" value="MFS_sugar_transport-like"/>
</dbReference>
<dbReference type="InterPro" id="IPR003663">
    <property type="entry name" value="Sugar/inositol_transpt"/>
</dbReference>
<feature type="domain" description="Major facilitator superfamily (MFS) profile" evidence="9">
    <location>
        <begin position="15"/>
        <end position="450"/>
    </location>
</feature>
<feature type="transmembrane region" description="Helical" evidence="8">
    <location>
        <begin position="58"/>
        <end position="81"/>
    </location>
</feature>
<feature type="transmembrane region" description="Helical" evidence="8">
    <location>
        <begin position="12"/>
        <end position="38"/>
    </location>
</feature>
<feature type="transmembrane region" description="Helical" evidence="8">
    <location>
        <begin position="427"/>
        <end position="444"/>
    </location>
</feature>
<evidence type="ECO:0000256" key="8">
    <source>
        <dbReference type="SAM" id="Phobius"/>
    </source>
</evidence>
<dbReference type="Pfam" id="PF00083">
    <property type="entry name" value="Sugar_tr"/>
    <property type="match status" value="1"/>
</dbReference>
<evidence type="ECO:0000313" key="10">
    <source>
        <dbReference type="EMBL" id="KID81491.1"/>
    </source>
</evidence>
<dbReference type="GO" id="GO:0005351">
    <property type="term" value="F:carbohydrate:proton symporter activity"/>
    <property type="evidence" value="ECO:0007669"/>
    <property type="project" value="TreeGrafter"/>
</dbReference>
<name>A0A0B4GVH4_METGA</name>
<feature type="transmembrane region" description="Helical" evidence="8">
    <location>
        <begin position="300"/>
        <end position="318"/>
    </location>
</feature>